<evidence type="ECO:0000313" key="6">
    <source>
        <dbReference type="EMBL" id="TFK98600.1"/>
    </source>
</evidence>
<evidence type="ECO:0000259" key="5">
    <source>
        <dbReference type="Pfam" id="PF01494"/>
    </source>
</evidence>
<evidence type="ECO:0000313" key="7">
    <source>
        <dbReference type="Proteomes" id="UP000305067"/>
    </source>
</evidence>
<name>A0A5C3QDV0_9AGAR</name>
<dbReference type="InterPro" id="IPR036188">
    <property type="entry name" value="FAD/NAD-bd_sf"/>
</dbReference>
<dbReference type="Gene3D" id="3.50.50.60">
    <property type="entry name" value="FAD/NAD(P)-binding domain"/>
    <property type="match status" value="1"/>
</dbReference>
<dbReference type="AlphaFoldDB" id="A0A5C3QDV0"/>
<feature type="domain" description="FAD-binding" evidence="5">
    <location>
        <begin position="40"/>
        <end position="83"/>
    </location>
</feature>
<keyword evidence="3" id="KW-0560">Oxidoreductase</keyword>
<sequence length="133" mass="14392">MHGGLFGDICKQVHDLPPEDAEHGQIRIASWPTKAWGSFGGRLVLCGGAAHPMPFLRGQGLNNAIADLAVFVDALRNVIKDGAGMGGEVEKCSSEIVERGIKGVNDFTLNCETVHNWETFRQSDLVLRGPMHV</sequence>
<dbReference type="SUPFAM" id="SSF51905">
    <property type="entry name" value="FAD/NAD(P)-binding domain"/>
    <property type="match status" value="1"/>
</dbReference>
<keyword evidence="7" id="KW-1185">Reference proteome</keyword>
<evidence type="ECO:0000256" key="4">
    <source>
        <dbReference type="ARBA" id="ARBA00023033"/>
    </source>
</evidence>
<evidence type="ECO:0000256" key="2">
    <source>
        <dbReference type="ARBA" id="ARBA00022827"/>
    </source>
</evidence>
<accession>A0A5C3QDV0</accession>
<reference evidence="6 7" key="1">
    <citation type="journal article" date="2019" name="Nat. Ecol. Evol.">
        <title>Megaphylogeny resolves global patterns of mushroom evolution.</title>
        <authorList>
            <person name="Varga T."/>
            <person name="Krizsan K."/>
            <person name="Foldi C."/>
            <person name="Dima B."/>
            <person name="Sanchez-Garcia M."/>
            <person name="Sanchez-Ramirez S."/>
            <person name="Szollosi G.J."/>
            <person name="Szarkandi J.G."/>
            <person name="Papp V."/>
            <person name="Albert L."/>
            <person name="Andreopoulos W."/>
            <person name="Angelini C."/>
            <person name="Antonin V."/>
            <person name="Barry K.W."/>
            <person name="Bougher N.L."/>
            <person name="Buchanan P."/>
            <person name="Buyck B."/>
            <person name="Bense V."/>
            <person name="Catcheside P."/>
            <person name="Chovatia M."/>
            <person name="Cooper J."/>
            <person name="Damon W."/>
            <person name="Desjardin D."/>
            <person name="Finy P."/>
            <person name="Geml J."/>
            <person name="Haridas S."/>
            <person name="Hughes K."/>
            <person name="Justo A."/>
            <person name="Karasinski D."/>
            <person name="Kautmanova I."/>
            <person name="Kiss B."/>
            <person name="Kocsube S."/>
            <person name="Kotiranta H."/>
            <person name="LaButti K.M."/>
            <person name="Lechner B.E."/>
            <person name="Liimatainen K."/>
            <person name="Lipzen A."/>
            <person name="Lukacs Z."/>
            <person name="Mihaltcheva S."/>
            <person name="Morgado L.N."/>
            <person name="Niskanen T."/>
            <person name="Noordeloos M.E."/>
            <person name="Ohm R.A."/>
            <person name="Ortiz-Santana B."/>
            <person name="Ovrebo C."/>
            <person name="Racz N."/>
            <person name="Riley R."/>
            <person name="Savchenko A."/>
            <person name="Shiryaev A."/>
            <person name="Soop K."/>
            <person name="Spirin V."/>
            <person name="Szebenyi C."/>
            <person name="Tomsovsky M."/>
            <person name="Tulloss R.E."/>
            <person name="Uehling J."/>
            <person name="Grigoriev I.V."/>
            <person name="Vagvolgyi C."/>
            <person name="Papp T."/>
            <person name="Martin F.M."/>
            <person name="Miettinen O."/>
            <person name="Hibbett D.S."/>
            <person name="Nagy L.G."/>
        </authorList>
    </citation>
    <scope>NUCLEOTIDE SEQUENCE [LARGE SCALE GENOMIC DNA]</scope>
    <source>
        <strain evidence="6 7">CBS 309.79</strain>
    </source>
</reference>
<keyword evidence="4" id="KW-0503">Monooxygenase</keyword>
<dbReference type="Proteomes" id="UP000305067">
    <property type="component" value="Unassembled WGS sequence"/>
</dbReference>
<keyword evidence="2" id="KW-0274">FAD</keyword>
<dbReference type="GO" id="GO:0071949">
    <property type="term" value="F:FAD binding"/>
    <property type="evidence" value="ECO:0007669"/>
    <property type="project" value="InterPro"/>
</dbReference>
<gene>
    <name evidence="6" type="ORF">BDV98DRAFT_606641</name>
</gene>
<evidence type="ECO:0000256" key="3">
    <source>
        <dbReference type="ARBA" id="ARBA00023002"/>
    </source>
</evidence>
<dbReference type="InterPro" id="IPR002938">
    <property type="entry name" value="FAD-bd"/>
</dbReference>
<proteinExistence type="predicted"/>
<dbReference type="PANTHER" id="PTHR47178">
    <property type="entry name" value="MONOOXYGENASE, FAD-BINDING"/>
    <property type="match status" value="1"/>
</dbReference>
<dbReference type="Pfam" id="PF01494">
    <property type="entry name" value="FAD_binding_3"/>
    <property type="match status" value="1"/>
</dbReference>
<dbReference type="OrthoDB" id="655030at2759"/>
<dbReference type="GO" id="GO:0004497">
    <property type="term" value="F:monooxygenase activity"/>
    <property type="evidence" value="ECO:0007669"/>
    <property type="project" value="UniProtKB-KW"/>
</dbReference>
<evidence type="ECO:0000256" key="1">
    <source>
        <dbReference type="ARBA" id="ARBA00022630"/>
    </source>
</evidence>
<organism evidence="6 7">
    <name type="scientific">Pterulicium gracile</name>
    <dbReference type="NCBI Taxonomy" id="1884261"/>
    <lineage>
        <taxon>Eukaryota</taxon>
        <taxon>Fungi</taxon>
        <taxon>Dikarya</taxon>
        <taxon>Basidiomycota</taxon>
        <taxon>Agaricomycotina</taxon>
        <taxon>Agaricomycetes</taxon>
        <taxon>Agaricomycetidae</taxon>
        <taxon>Agaricales</taxon>
        <taxon>Pleurotineae</taxon>
        <taxon>Pterulaceae</taxon>
        <taxon>Pterulicium</taxon>
    </lineage>
</organism>
<keyword evidence="1" id="KW-0285">Flavoprotein</keyword>
<protein>
    <submittedName>
        <fullName evidence="6">Putative tetracycline resistance protein from transposon/Tn4400</fullName>
    </submittedName>
</protein>
<dbReference type="EMBL" id="ML178838">
    <property type="protein sequence ID" value="TFK98600.1"/>
    <property type="molecule type" value="Genomic_DNA"/>
</dbReference>
<dbReference type="PANTHER" id="PTHR47178:SF3">
    <property type="entry name" value="FAD-BINDING DOMAIN-CONTAINING PROTEIN"/>
    <property type="match status" value="1"/>
</dbReference>